<dbReference type="Proteomes" id="UP001391051">
    <property type="component" value="Unassembled WGS sequence"/>
</dbReference>
<dbReference type="EMBL" id="JAQQWE010000005">
    <property type="protein sequence ID" value="KAK7952761.1"/>
    <property type="molecule type" value="Genomic_DNA"/>
</dbReference>
<dbReference type="InterPro" id="IPR036770">
    <property type="entry name" value="Ankyrin_rpt-contain_sf"/>
</dbReference>
<keyword evidence="2" id="KW-1185">Reference proteome</keyword>
<accession>A0ABR1QFK0</accession>
<reference evidence="1 2" key="1">
    <citation type="submission" date="2023-01" db="EMBL/GenBank/DDBJ databases">
        <title>Analysis of 21 Apiospora genomes using comparative genomics revels a genus with tremendous synthesis potential of carbohydrate active enzymes and secondary metabolites.</title>
        <authorList>
            <person name="Sorensen T."/>
        </authorList>
    </citation>
    <scope>NUCLEOTIDE SEQUENCE [LARGE SCALE GENOMIC DNA]</scope>
    <source>
        <strain evidence="1 2">CBS 24483</strain>
    </source>
</reference>
<comment type="caution">
    <text evidence="1">The sequence shown here is derived from an EMBL/GenBank/DDBJ whole genome shotgun (WGS) entry which is preliminary data.</text>
</comment>
<protein>
    <submittedName>
        <fullName evidence="1">Uncharacterized protein</fullName>
    </submittedName>
</protein>
<sequence length="342" mass="37999">MEAQLTSNLFPSATNFNLLAIGTVSTEVSRDITIDNILQSVVPPVKLDRNDLNLPLMNAATRLCTSPLLRGLIYSIANNFVGLSGVPKDEVLTILKQVATLDLVFALAGVSRLYETRALARNLFILAMEVRDVETITYIVKKSHIIDLNEDLPIHGSNGKPIERAVAINDAHVVDTLIKLGASVNGTNALTILLEPCRGSYHRGLGGNPHRILDLLLSANPDVSERHMPIVVANFQSDVVSRMILERVDVTYQQWSEDPVLLQTFLRQPYLICYEVLRNLERHGADLNDGGMLKHLSCRFPDEGFLNLLRTFPQLQITDDILRSIVKNSTDIGAQKSPFQMR</sequence>
<evidence type="ECO:0000313" key="1">
    <source>
        <dbReference type="EMBL" id="KAK7952761.1"/>
    </source>
</evidence>
<evidence type="ECO:0000313" key="2">
    <source>
        <dbReference type="Proteomes" id="UP001391051"/>
    </source>
</evidence>
<dbReference type="SUPFAM" id="SSF48403">
    <property type="entry name" value="Ankyrin repeat"/>
    <property type="match status" value="1"/>
</dbReference>
<dbReference type="GeneID" id="92077773"/>
<dbReference type="RefSeq" id="XP_066700823.1">
    <property type="nucleotide sequence ID" value="XM_066844711.1"/>
</dbReference>
<gene>
    <name evidence="1" type="ORF">PG986_008489</name>
</gene>
<dbReference type="Gene3D" id="1.25.40.20">
    <property type="entry name" value="Ankyrin repeat-containing domain"/>
    <property type="match status" value="1"/>
</dbReference>
<organism evidence="1 2">
    <name type="scientific">Apiospora aurea</name>
    <dbReference type="NCBI Taxonomy" id="335848"/>
    <lineage>
        <taxon>Eukaryota</taxon>
        <taxon>Fungi</taxon>
        <taxon>Dikarya</taxon>
        <taxon>Ascomycota</taxon>
        <taxon>Pezizomycotina</taxon>
        <taxon>Sordariomycetes</taxon>
        <taxon>Xylariomycetidae</taxon>
        <taxon>Amphisphaeriales</taxon>
        <taxon>Apiosporaceae</taxon>
        <taxon>Apiospora</taxon>
    </lineage>
</organism>
<name>A0ABR1QFK0_9PEZI</name>
<proteinExistence type="predicted"/>